<keyword evidence="3" id="KW-1185">Reference proteome</keyword>
<gene>
    <name evidence="2" type="ORF">FHS57_004714</name>
</gene>
<organism evidence="2 3">
    <name type="scientific">Runella defluvii</name>
    <dbReference type="NCBI Taxonomy" id="370973"/>
    <lineage>
        <taxon>Bacteria</taxon>
        <taxon>Pseudomonadati</taxon>
        <taxon>Bacteroidota</taxon>
        <taxon>Cytophagia</taxon>
        <taxon>Cytophagales</taxon>
        <taxon>Spirosomataceae</taxon>
        <taxon>Runella</taxon>
    </lineage>
</organism>
<protein>
    <submittedName>
        <fullName evidence="2">Uncharacterized protein</fullName>
    </submittedName>
</protein>
<name>A0A7W5ZS81_9BACT</name>
<proteinExistence type="predicted"/>
<accession>A0A7W5ZS81</accession>
<dbReference type="AlphaFoldDB" id="A0A7W5ZS81"/>
<evidence type="ECO:0000256" key="1">
    <source>
        <dbReference type="SAM" id="MobiDB-lite"/>
    </source>
</evidence>
<comment type="caution">
    <text evidence="2">The sequence shown here is derived from an EMBL/GenBank/DDBJ whole genome shotgun (WGS) entry which is preliminary data.</text>
</comment>
<dbReference type="Proteomes" id="UP000541352">
    <property type="component" value="Unassembled WGS sequence"/>
</dbReference>
<sequence>MSYMVQENKKQQSSAKSLNMSPKMRYPQNLSGKPLLFASFLRYL</sequence>
<evidence type="ECO:0000313" key="2">
    <source>
        <dbReference type="EMBL" id="MBB3840694.1"/>
    </source>
</evidence>
<evidence type="ECO:0000313" key="3">
    <source>
        <dbReference type="Proteomes" id="UP000541352"/>
    </source>
</evidence>
<dbReference type="EMBL" id="JACIBY010000012">
    <property type="protein sequence ID" value="MBB3840694.1"/>
    <property type="molecule type" value="Genomic_DNA"/>
</dbReference>
<feature type="region of interest" description="Disordered" evidence="1">
    <location>
        <begin position="1"/>
        <end position="26"/>
    </location>
</feature>
<reference evidence="2 3" key="1">
    <citation type="submission" date="2020-08" db="EMBL/GenBank/DDBJ databases">
        <title>Genomic Encyclopedia of Type Strains, Phase IV (KMG-IV): sequencing the most valuable type-strain genomes for metagenomic binning, comparative biology and taxonomic classification.</title>
        <authorList>
            <person name="Goeker M."/>
        </authorList>
    </citation>
    <scope>NUCLEOTIDE SEQUENCE [LARGE SCALE GENOMIC DNA]</scope>
    <source>
        <strain evidence="2 3">DSM 17976</strain>
    </source>
</reference>
<feature type="compositionally biased region" description="Polar residues" evidence="1">
    <location>
        <begin position="11"/>
        <end position="20"/>
    </location>
</feature>